<protein>
    <submittedName>
        <fullName evidence="2">Uncharacterized protein</fullName>
    </submittedName>
</protein>
<gene>
    <name evidence="2" type="ORF">KI387_044079</name>
</gene>
<accession>A0AA38L9R0</accession>
<organism evidence="2 3">
    <name type="scientific">Taxus chinensis</name>
    <name type="common">Chinese yew</name>
    <name type="synonym">Taxus wallichiana var. chinensis</name>
    <dbReference type="NCBI Taxonomy" id="29808"/>
    <lineage>
        <taxon>Eukaryota</taxon>
        <taxon>Viridiplantae</taxon>
        <taxon>Streptophyta</taxon>
        <taxon>Embryophyta</taxon>
        <taxon>Tracheophyta</taxon>
        <taxon>Spermatophyta</taxon>
        <taxon>Pinopsida</taxon>
        <taxon>Pinidae</taxon>
        <taxon>Conifers II</taxon>
        <taxon>Cupressales</taxon>
        <taxon>Taxaceae</taxon>
        <taxon>Taxus</taxon>
    </lineage>
</organism>
<dbReference type="EMBL" id="JAHRHJ020000006">
    <property type="protein sequence ID" value="KAH9313445.1"/>
    <property type="molecule type" value="Genomic_DNA"/>
</dbReference>
<comment type="caution">
    <text evidence="2">The sequence shown here is derived from an EMBL/GenBank/DDBJ whole genome shotgun (WGS) entry which is preliminary data.</text>
</comment>
<evidence type="ECO:0000256" key="1">
    <source>
        <dbReference type="SAM" id="Coils"/>
    </source>
</evidence>
<keyword evidence="1" id="KW-0175">Coiled coil</keyword>
<dbReference type="Proteomes" id="UP000824469">
    <property type="component" value="Unassembled WGS sequence"/>
</dbReference>
<evidence type="ECO:0000313" key="3">
    <source>
        <dbReference type="Proteomes" id="UP000824469"/>
    </source>
</evidence>
<evidence type="ECO:0000313" key="2">
    <source>
        <dbReference type="EMBL" id="KAH9313445.1"/>
    </source>
</evidence>
<name>A0AA38L9R0_TAXCH</name>
<sequence length="723" mass="79495">MNSYVVYAAASERDYPGLARSGVWPQVKIYEYYPELKLENSIAQFAKINDAFFYHIICLLRPNLTHGRTTKNIVAATEKWGALFTQFPTFTYLRAANFLGEPTRLPRYAGPKADSAGTIKAAGLPSTQGAVLPRAKLDPIHVPQIEDIYIDILHEVELRRKDHSHLALAEIIQYGVAIVPKGYQTTEDEVDKVYNDTDGDDWPFPAIDRTKAPQTIEERVKETMRRTEHWCRMNGLIYLGVITLDSPEKELAEDSPIRPSTQDVGIATTTEVPSIPSSSLPSPPRVTQATIPLVVSSAPSSTPSPASSSIFSSLADLSSSISSLISELPSLPMSSAAAVSLPPVDTSSAILSMPPPRVSTFFPSSTAAAPSSVSGPSSIGPAWISQQLSQQKRKVPIAPMDFSVIPTKGAKKLKPVARFSKSAADFTVTQVTMGTSSESLQGEALSAVDALCQKLQETKEEKRLLKEQNKYLLQALQKMGSAPPTTAAETSELLSQEKINEYTKIGEQGMAVSAWRSQILKDSERVIAEFVNLYLNIGKVNKELQALAGPISEELDHARLQHETFQQMFDCSVEDLVKFGVFGHPRALNKTMSTLDYWVDQLEFILEKIDKVKEAALDAMHQMERIVLNMSPGLLTPSFILRSADETIRIFKEIASQGTGPEVTFDTESINNLLACRDFIGFLIEAEKDYSKLPEKLIDERETCEAISELAQGSFSGSIWADD</sequence>
<proteinExistence type="predicted"/>
<keyword evidence="3" id="KW-1185">Reference proteome</keyword>
<reference evidence="2 3" key="1">
    <citation type="journal article" date="2021" name="Nat. Plants">
        <title>The Taxus genome provides insights into paclitaxel biosynthesis.</title>
        <authorList>
            <person name="Xiong X."/>
            <person name="Gou J."/>
            <person name="Liao Q."/>
            <person name="Li Y."/>
            <person name="Zhou Q."/>
            <person name="Bi G."/>
            <person name="Li C."/>
            <person name="Du R."/>
            <person name="Wang X."/>
            <person name="Sun T."/>
            <person name="Guo L."/>
            <person name="Liang H."/>
            <person name="Lu P."/>
            <person name="Wu Y."/>
            <person name="Zhang Z."/>
            <person name="Ro D.K."/>
            <person name="Shang Y."/>
            <person name="Huang S."/>
            <person name="Yan J."/>
        </authorList>
    </citation>
    <scope>NUCLEOTIDE SEQUENCE [LARGE SCALE GENOMIC DNA]</scope>
    <source>
        <strain evidence="2">Ta-2019</strain>
    </source>
</reference>
<feature type="coiled-coil region" evidence="1">
    <location>
        <begin position="448"/>
        <end position="475"/>
    </location>
</feature>
<dbReference type="AlphaFoldDB" id="A0AA38L9R0"/>